<dbReference type="Gene3D" id="3.40.50.150">
    <property type="entry name" value="Vaccinia Virus protein VP39"/>
    <property type="match status" value="1"/>
</dbReference>
<dbReference type="GO" id="GO:0032259">
    <property type="term" value="P:methylation"/>
    <property type="evidence" value="ECO:0007669"/>
    <property type="project" value="UniProtKB-KW"/>
</dbReference>
<reference evidence="2 3" key="1">
    <citation type="submission" date="2020-08" db="EMBL/GenBank/DDBJ databases">
        <title>Genomic Encyclopedia of Type Strains, Phase III (KMG-III): the genomes of soil and plant-associated and newly described type strains.</title>
        <authorList>
            <person name="Whitman W."/>
        </authorList>
    </citation>
    <scope>NUCLEOTIDE SEQUENCE [LARGE SCALE GENOMIC DNA]</scope>
    <source>
        <strain evidence="2 3">CECT 4462</strain>
    </source>
</reference>
<dbReference type="SUPFAM" id="SSF53335">
    <property type="entry name" value="S-adenosyl-L-methionine-dependent methyltransferases"/>
    <property type="match status" value="1"/>
</dbReference>
<keyword evidence="2" id="KW-0489">Methyltransferase</keyword>
<name>A0A839SZ83_AZOMA</name>
<dbReference type="RefSeq" id="WP_183165461.1">
    <property type="nucleotide sequence ID" value="NZ_JACHXI010000003.1"/>
</dbReference>
<dbReference type="EMBL" id="JACHXI010000003">
    <property type="protein sequence ID" value="MBB3102462.1"/>
    <property type="molecule type" value="Genomic_DNA"/>
</dbReference>
<accession>A0A839SZ83</accession>
<keyword evidence="2" id="KW-0808">Transferase</keyword>
<evidence type="ECO:0000313" key="2">
    <source>
        <dbReference type="EMBL" id="MBB3102462.1"/>
    </source>
</evidence>
<protein>
    <submittedName>
        <fullName evidence="2">Putative SAM-dependent methyltransferase</fullName>
    </submittedName>
</protein>
<dbReference type="AlphaFoldDB" id="A0A839SZ83"/>
<evidence type="ECO:0000259" key="1">
    <source>
        <dbReference type="Pfam" id="PF08241"/>
    </source>
</evidence>
<proteinExistence type="predicted"/>
<keyword evidence="3" id="KW-1185">Reference proteome</keyword>
<gene>
    <name evidence="2" type="ORF">FHR87_000845</name>
</gene>
<evidence type="ECO:0000313" key="3">
    <source>
        <dbReference type="Proteomes" id="UP000549250"/>
    </source>
</evidence>
<dbReference type="Pfam" id="PF08241">
    <property type="entry name" value="Methyltransf_11"/>
    <property type="match status" value="1"/>
</dbReference>
<sequence length="201" mass="22299">MKITYDDLASFIPSLHQPGEKTLLNIGCGTVGPERLPECFKSSSWREIRLDIDKRVKPDVVASFIDMKTVNDATIDAVWSSHNLEHLESFEVPKALAEIHRVLKPGGFALITLPDLERIAQLIVDGQLETVLYTSPAGPITPLDMLFGHQVSISRGNHYMAHRTGFTAERLGNQLTKAGFEEVRVMSGKSFDLWTVARIAA</sequence>
<feature type="domain" description="Methyltransferase type 11" evidence="1">
    <location>
        <begin position="45"/>
        <end position="111"/>
    </location>
</feature>
<dbReference type="GO" id="GO:0008757">
    <property type="term" value="F:S-adenosylmethionine-dependent methyltransferase activity"/>
    <property type="evidence" value="ECO:0007669"/>
    <property type="project" value="InterPro"/>
</dbReference>
<dbReference type="CDD" id="cd02440">
    <property type="entry name" value="AdoMet_MTases"/>
    <property type="match status" value="1"/>
</dbReference>
<organism evidence="2 3">
    <name type="scientific">Azomonas macrocytogenes</name>
    <name type="common">Azotobacter macrocytogenes</name>
    <dbReference type="NCBI Taxonomy" id="69962"/>
    <lineage>
        <taxon>Bacteria</taxon>
        <taxon>Pseudomonadati</taxon>
        <taxon>Pseudomonadota</taxon>
        <taxon>Gammaproteobacteria</taxon>
        <taxon>Pseudomonadales</taxon>
        <taxon>Pseudomonadaceae</taxon>
        <taxon>Azomonas</taxon>
    </lineage>
</organism>
<dbReference type="InterPro" id="IPR013216">
    <property type="entry name" value="Methyltransf_11"/>
</dbReference>
<comment type="caution">
    <text evidence="2">The sequence shown here is derived from an EMBL/GenBank/DDBJ whole genome shotgun (WGS) entry which is preliminary data.</text>
</comment>
<dbReference type="InterPro" id="IPR029063">
    <property type="entry name" value="SAM-dependent_MTases_sf"/>
</dbReference>
<dbReference type="Proteomes" id="UP000549250">
    <property type="component" value="Unassembled WGS sequence"/>
</dbReference>